<comment type="caution">
    <text evidence="8">The sequence shown here is derived from an EMBL/GenBank/DDBJ whole genome shotgun (WGS) entry which is preliminary data.</text>
</comment>
<name>A0A9R1XXT6_LACSA</name>
<keyword evidence="3" id="KW-0238">DNA-binding</keyword>
<dbReference type="OrthoDB" id="1625833at2759"/>
<dbReference type="InterPro" id="IPR036093">
    <property type="entry name" value="NAC_dom_sf"/>
</dbReference>
<evidence type="ECO:0000256" key="1">
    <source>
        <dbReference type="ARBA" id="ARBA00004123"/>
    </source>
</evidence>
<evidence type="ECO:0000256" key="3">
    <source>
        <dbReference type="ARBA" id="ARBA00023125"/>
    </source>
</evidence>
<sequence length="279" mass="31607">MSPPSSSPHEIENEYWTDEGICMSLLNFKTGKPLPSNVESEVNPYKYRPQDLPGDLWYFSSVVKTESEFGFWVETGEPCEIFSNSTICGFRTTLRFYEGKTPHERKTDWVMQEYKINVNDQKALSRIFFAVENSSDMECILTGDFFELNDLVDDPGSCSSSSANSSCLTMTSDEYFDSMALLQQLDDDENMKDSSIKFNLSATINSKLVICPTTTVPVKSEICEAKEEDMNKSTSTGVINTSIESSSSNSEGMFEEDKKESVSKKKRRKMMKYLCFLAF</sequence>
<dbReference type="Proteomes" id="UP000235145">
    <property type="component" value="Unassembled WGS sequence"/>
</dbReference>
<dbReference type="Pfam" id="PF02365">
    <property type="entry name" value="NAM"/>
    <property type="match status" value="1"/>
</dbReference>
<evidence type="ECO:0000256" key="2">
    <source>
        <dbReference type="ARBA" id="ARBA00023015"/>
    </source>
</evidence>
<comment type="subcellular location">
    <subcellularLocation>
        <location evidence="1">Nucleus</location>
    </subcellularLocation>
</comment>
<feature type="domain" description="NAC" evidence="7">
    <location>
        <begin position="8"/>
        <end position="147"/>
    </location>
</feature>
<evidence type="ECO:0000256" key="5">
    <source>
        <dbReference type="ARBA" id="ARBA00023242"/>
    </source>
</evidence>
<dbReference type="GO" id="GO:0006355">
    <property type="term" value="P:regulation of DNA-templated transcription"/>
    <property type="evidence" value="ECO:0007669"/>
    <property type="project" value="InterPro"/>
</dbReference>
<keyword evidence="9" id="KW-1185">Reference proteome</keyword>
<accession>A0A9R1XXT6</accession>
<evidence type="ECO:0000313" key="8">
    <source>
        <dbReference type="EMBL" id="KAJ0225407.1"/>
    </source>
</evidence>
<evidence type="ECO:0000313" key="9">
    <source>
        <dbReference type="Proteomes" id="UP000235145"/>
    </source>
</evidence>
<dbReference type="Gene3D" id="2.170.150.80">
    <property type="entry name" value="NAC domain"/>
    <property type="match status" value="1"/>
</dbReference>
<dbReference type="GO" id="GO:0005634">
    <property type="term" value="C:nucleus"/>
    <property type="evidence" value="ECO:0007669"/>
    <property type="project" value="UniProtKB-SubCell"/>
</dbReference>
<dbReference type="GO" id="GO:0003677">
    <property type="term" value="F:DNA binding"/>
    <property type="evidence" value="ECO:0007669"/>
    <property type="project" value="UniProtKB-KW"/>
</dbReference>
<protein>
    <recommendedName>
        <fullName evidence="7">NAC domain-containing protein</fullName>
    </recommendedName>
</protein>
<feature type="region of interest" description="Disordered" evidence="6">
    <location>
        <begin position="239"/>
        <end position="261"/>
    </location>
</feature>
<keyword evidence="5" id="KW-0539">Nucleus</keyword>
<dbReference type="AlphaFoldDB" id="A0A9R1XXT6"/>
<keyword evidence="4" id="KW-0804">Transcription</keyword>
<evidence type="ECO:0000256" key="4">
    <source>
        <dbReference type="ARBA" id="ARBA00023163"/>
    </source>
</evidence>
<keyword evidence="2" id="KW-0805">Transcription regulation</keyword>
<organism evidence="8 9">
    <name type="scientific">Lactuca sativa</name>
    <name type="common">Garden lettuce</name>
    <dbReference type="NCBI Taxonomy" id="4236"/>
    <lineage>
        <taxon>Eukaryota</taxon>
        <taxon>Viridiplantae</taxon>
        <taxon>Streptophyta</taxon>
        <taxon>Embryophyta</taxon>
        <taxon>Tracheophyta</taxon>
        <taxon>Spermatophyta</taxon>
        <taxon>Magnoliopsida</taxon>
        <taxon>eudicotyledons</taxon>
        <taxon>Gunneridae</taxon>
        <taxon>Pentapetalae</taxon>
        <taxon>asterids</taxon>
        <taxon>campanulids</taxon>
        <taxon>Asterales</taxon>
        <taxon>Asteraceae</taxon>
        <taxon>Cichorioideae</taxon>
        <taxon>Cichorieae</taxon>
        <taxon>Lactucinae</taxon>
        <taxon>Lactuca</taxon>
    </lineage>
</organism>
<feature type="compositionally biased region" description="Low complexity" evidence="6">
    <location>
        <begin position="239"/>
        <end position="251"/>
    </location>
</feature>
<reference evidence="8 9" key="1">
    <citation type="journal article" date="2017" name="Nat. Commun.">
        <title>Genome assembly with in vitro proximity ligation data and whole-genome triplication in lettuce.</title>
        <authorList>
            <person name="Reyes-Chin-Wo S."/>
            <person name="Wang Z."/>
            <person name="Yang X."/>
            <person name="Kozik A."/>
            <person name="Arikit S."/>
            <person name="Song C."/>
            <person name="Xia L."/>
            <person name="Froenicke L."/>
            <person name="Lavelle D.O."/>
            <person name="Truco M.J."/>
            <person name="Xia R."/>
            <person name="Zhu S."/>
            <person name="Xu C."/>
            <person name="Xu H."/>
            <person name="Xu X."/>
            <person name="Cox K."/>
            <person name="Korf I."/>
            <person name="Meyers B.C."/>
            <person name="Michelmore R.W."/>
        </authorList>
    </citation>
    <scope>NUCLEOTIDE SEQUENCE [LARGE SCALE GENOMIC DNA]</scope>
    <source>
        <strain evidence="9">cv. Salinas</strain>
        <tissue evidence="8">Seedlings</tissue>
    </source>
</reference>
<evidence type="ECO:0000256" key="6">
    <source>
        <dbReference type="SAM" id="MobiDB-lite"/>
    </source>
</evidence>
<dbReference type="PANTHER" id="PTHR31989">
    <property type="entry name" value="NAC DOMAIN-CONTAINING PROTEIN 82-RELATED"/>
    <property type="match status" value="1"/>
</dbReference>
<evidence type="ECO:0000259" key="7">
    <source>
        <dbReference type="PROSITE" id="PS51005"/>
    </source>
</evidence>
<dbReference type="Gramene" id="rna-gnl|WGS:NBSK|LSAT_1X18141_mrna">
    <property type="protein sequence ID" value="cds-PLY77847.1"/>
    <property type="gene ID" value="gene-LSAT_1X18141"/>
</dbReference>
<dbReference type="InterPro" id="IPR003441">
    <property type="entry name" value="NAC-dom"/>
</dbReference>
<dbReference type="SUPFAM" id="SSF101941">
    <property type="entry name" value="NAC domain"/>
    <property type="match status" value="1"/>
</dbReference>
<dbReference type="EMBL" id="NBSK02000001">
    <property type="protein sequence ID" value="KAJ0225407.1"/>
    <property type="molecule type" value="Genomic_DNA"/>
</dbReference>
<dbReference type="PROSITE" id="PS51005">
    <property type="entry name" value="NAC"/>
    <property type="match status" value="1"/>
</dbReference>
<gene>
    <name evidence="8" type="ORF">LSAT_V11C100008160</name>
</gene>
<proteinExistence type="predicted"/>